<dbReference type="Proteomes" id="UP000570474">
    <property type="component" value="Unassembled WGS sequence"/>
</dbReference>
<sequence length="348" mass="38965">MKYIGKLAVELAVVILLLWVLWTPSHHFKVERPETYGKAAFPEKEVIINKSGPVSAAVDTLAYRQKMLRLLHDSAAAGWPYQRDYPLAGALLPFHRIVAYYGNFYTPKLGVLGTVPVDTMLAQLAATAAMWQAADTSTPVLPAFHYIAVTAQRNPGKDGKYRMRMPASAISNALETAARAHALVFLDIQPGHSTLQEELPVLEKYLLRPEVHLGIDPEYSMKYGQPPCSVIGTMDADDINYASSWLADLVKQHQLPPKILVVHRFTQGMVTNYRNIRLQPEVQIVMDMDGFGGVAKKKDTYRCWIAHQPVQFTGFKLFYQVDIATGGHLMGPDEVLGLFPRPIYIQYQ</sequence>
<reference evidence="2 3" key="1">
    <citation type="submission" date="2020-04" db="EMBL/GenBank/DDBJ databases">
        <authorList>
            <person name="Yin C."/>
        </authorList>
    </citation>
    <scope>NUCLEOTIDE SEQUENCE [LARGE SCALE GENOMIC DNA]</scope>
    <source>
        <strain evidence="2 3">Ae27</strain>
    </source>
</reference>
<evidence type="ECO:0000313" key="2">
    <source>
        <dbReference type="EMBL" id="NLR62705.1"/>
    </source>
</evidence>
<dbReference type="AlphaFoldDB" id="A0A847RPV5"/>
<organism evidence="2 3">
    <name type="scientific">Chitinophaga varians</name>
    <dbReference type="NCBI Taxonomy" id="2202339"/>
    <lineage>
        <taxon>Bacteria</taxon>
        <taxon>Pseudomonadati</taxon>
        <taxon>Bacteroidota</taxon>
        <taxon>Chitinophagia</taxon>
        <taxon>Chitinophagales</taxon>
        <taxon>Chitinophagaceae</taxon>
        <taxon>Chitinophaga</taxon>
    </lineage>
</organism>
<dbReference type="RefSeq" id="WP_168868760.1">
    <property type="nucleotide sequence ID" value="NZ_JABAIA010000001.1"/>
</dbReference>
<evidence type="ECO:0008006" key="4">
    <source>
        <dbReference type="Google" id="ProtNLM"/>
    </source>
</evidence>
<protein>
    <recommendedName>
        <fullName evidence="4">Lipoprotein</fullName>
    </recommendedName>
</protein>
<keyword evidence="3" id="KW-1185">Reference proteome</keyword>
<gene>
    <name evidence="2" type="ORF">HGH92_00180</name>
</gene>
<evidence type="ECO:0000313" key="3">
    <source>
        <dbReference type="Proteomes" id="UP000570474"/>
    </source>
</evidence>
<keyword evidence="1" id="KW-1133">Transmembrane helix</keyword>
<feature type="transmembrane region" description="Helical" evidence="1">
    <location>
        <begin position="7"/>
        <end position="25"/>
    </location>
</feature>
<keyword evidence="1" id="KW-0472">Membrane</keyword>
<evidence type="ECO:0000256" key="1">
    <source>
        <dbReference type="SAM" id="Phobius"/>
    </source>
</evidence>
<keyword evidence="1" id="KW-0812">Transmembrane</keyword>
<comment type="caution">
    <text evidence="2">The sequence shown here is derived from an EMBL/GenBank/DDBJ whole genome shotgun (WGS) entry which is preliminary data.</text>
</comment>
<accession>A0A847RPV5</accession>
<proteinExistence type="predicted"/>
<name>A0A847RPV5_9BACT</name>
<dbReference type="EMBL" id="JABAIA010000001">
    <property type="protein sequence ID" value="NLR62705.1"/>
    <property type="molecule type" value="Genomic_DNA"/>
</dbReference>